<evidence type="ECO:0000313" key="1">
    <source>
        <dbReference type="EMBL" id="KIK34912.1"/>
    </source>
</evidence>
<dbReference type="OrthoDB" id="2692664at2759"/>
<evidence type="ECO:0000313" key="2">
    <source>
        <dbReference type="Proteomes" id="UP000054485"/>
    </source>
</evidence>
<proteinExistence type="predicted"/>
<dbReference type="InParanoid" id="A0A0D0AKW3"/>
<dbReference type="Proteomes" id="UP000054485">
    <property type="component" value="Unassembled WGS sequence"/>
</dbReference>
<protein>
    <submittedName>
        <fullName evidence="1">Uncharacterized protein</fullName>
    </submittedName>
</protein>
<gene>
    <name evidence="1" type="ORF">CY34DRAFT_17398</name>
</gene>
<reference evidence="2" key="2">
    <citation type="submission" date="2015-01" db="EMBL/GenBank/DDBJ databases">
        <title>Evolutionary Origins and Diversification of the Mycorrhizal Mutualists.</title>
        <authorList>
            <consortium name="DOE Joint Genome Institute"/>
            <consortium name="Mycorrhizal Genomics Consortium"/>
            <person name="Kohler A."/>
            <person name="Kuo A."/>
            <person name="Nagy L.G."/>
            <person name="Floudas D."/>
            <person name="Copeland A."/>
            <person name="Barry K.W."/>
            <person name="Cichocki N."/>
            <person name="Veneault-Fourrey C."/>
            <person name="LaButti K."/>
            <person name="Lindquist E.A."/>
            <person name="Lipzen A."/>
            <person name="Lundell T."/>
            <person name="Morin E."/>
            <person name="Murat C."/>
            <person name="Riley R."/>
            <person name="Ohm R."/>
            <person name="Sun H."/>
            <person name="Tunlid A."/>
            <person name="Henrissat B."/>
            <person name="Grigoriev I.V."/>
            <person name="Hibbett D.S."/>
            <person name="Martin F."/>
        </authorList>
    </citation>
    <scope>NUCLEOTIDE SEQUENCE [LARGE SCALE GENOMIC DNA]</scope>
    <source>
        <strain evidence="2">UH-Slu-Lm8-n1</strain>
    </source>
</reference>
<dbReference type="EMBL" id="KN835688">
    <property type="protein sequence ID" value="KIK34912.1"/>
    <property type="molecule type" value="Genomic_DNA"/>
</dbReference>
<name>A0A0D0AKW3_9AGAM</name>
<dbReference type="HOGENOM" id="CLU_066272_0_0_1"/>
<keyword evidence="2" id="KW-1185">Reference proteome</keyword>
<dbReference type="AlphaFoldDB" id="A0A0D0AKW3"/>
<accession>A0A0D0AKW3</accession>
<sequence>MRTAFSELRLCSNGWKATSLAVEYYSQWKDQPREAVTIAKTEMASSKPLAGIKTESISHAFSRTHSISSKSSKRPLSLTLATSAPPHMKKTKTHTISAMATADASDSVTSDVCSITAPSSVVMVHEPAATSINCLSNSTPLSKNNANPSSSVPATLATTTVDADDSELTLTALLEKASFDDSPNAGEILPDQYSKVSFMEKLRASFDEQKESVAHSTPAISATMGTSKLSSNNTSDLGGILRKKRAAADSNSIMRTNGHSTTACNLCTIDWCKVNHKGTVGQFALYWDSLDAVAKKVYDDRSKLVKAAKTTAIASLPTATALVTIVVQPSM</sequence>
<reference evidence="1 2" key="1">
    <citation type="submission" date="2014-04" db="EMBL/GenBank/DDBJ databases">
        <authorList>
            <consortium name="DOE Joint Genome Institute"/>
            <person name="Kuo A."/>
            <person name="Ruytinx J."/>
            <person name="Rineau F."/>
            <person name="Colpaert J."/>
            <person name="Kohler A."/>
            <person name="Nagy L.G."/>
            <person name="Floudas D."/>
            <person name="Copeland A."/>
            <person name="Barry K.W."/>
            <person name="Cichocki N."/>
            <person name="Veneault-Fourrey C."/>
            <person name="LaButti K."/>
            <person name="Lindquist E.A."/>
            <person name="Lipzen A."/>
            <person name="Lundell T."/>
            <person name="Morin E."/>
            <person name="Murat C."/>
            <person name="Sun H."/>
            <person name="Tunlid A."/>
            <person name="Henrissat B."/>
            <person name="Grigoriev I.V."/>
            <person name="Hibbett D.S."/>
            <person name="Martin F."/>
            <person name="Nordberg H.P."/>
            <person name="Cantor M.N."/>
            <person name="Hua S.X."/>
        </authorList>
    </citation>
    <scope>NUCLEOTIDE SEQUENCE [LARGE SCALE GENOMIC DNA]</scope>
    <source>
        <strain evidence="1 2">UH-Slu-Lm8-n1</strain>
    </source>
</reference>
<organism evidence="1 2">
    <name type="scientific">Suillus luteus UH-Slu-Lm8-n1</name>
    <dbReference type="NCBI Taxonomy" id="930992"/>
    <lineage>
        <taxon>Eukaryota</taxon>
        <taxon>Fungi</taxon>
        <taxon>Dikarya</taxon>
        <taxon>Basidiomycota</taxon>
        <taxon>Agaricomycotina</taxon>
        <taxon>Agaricomycetes</taxon>
        <taxon>Agaricomycetidae</taxon>
        <taxon>Boletales</taxon>
        <taxon>Suillineae</taxon>
        <taxon>Suillaceae</taxon>
        <taxon>Suillus</taxon>
    </lineage>
</organism>